<keyword evidence="1" id="KW-1133">Transmembrane helix</keyword>
<dbReference type="Proteomes" id="UP000075883">
    <property type="component" value="Unassembled WGS sequence"/>
</dbReference>
<reference evidence="3" key="2">
    <citation type="submission" date="2020-05" db="UniProtKB">
        <authorList>
            <consortium name="EnsemblMetazoa"/>
        </authorList>
    </citation>
    <scope>IDENTIFICATION</scope>
    <source>
        <strain evidence="3">A-37</strain>
    </source>
</reference>
<reference evidence="4" key="1">
    <citation type="submission" date="2013-09" db="EMBL/GenBank/DDBJ databases">
        <title>The Genome Sequence of Anopheles culicifacies species A.</title>
        <authorList>
            <consortium name="The Broad Institute Genomics Platform"/>
            <person name="Neafsey D.E."/>
            <person name="Besansky N."/>
            <person name="Howell P."/>
            <person name="Walton C."/>
            <person name="Young S.K."/>
            <person name="Zeng Q."/>
            <person name="Gargeya S."/>
            <person name="Fitzgerald M."/>
            <person name="Haas B."/>
            <person name="Abouelleil A."/>
            <person name="Allen A.W."/>
            <person name="Alvarado L."/>
            <person name="Arachchi H.M."/>
            <person name="Berlin A.M."/>
            <person name="Chapman S.B."/>
            <person name="Gainer-Dewar J."/>
            <person name="Goldberg J."/>
            <person name="Griggs A."/>
            <person name="Gujja S."/>
            <person name="Hansen M."/>
            <person name="Howarth C."/>
            <person name="Imamovic A."/>
            <person name="Ireland A."/>
            <person name="Larimer J."/>
            <person name="McCowan C."/>
            <person name="Murphy C."/>
            <person name="Pearson M."/>
            <person name="Poon T.W."/>
            <person name="Priest M."/>
            <person name="Roberts A."/>
            <person name="Saif S."/>
            <person name="Shea T."/>
            <person name="Sisk P."/>
            <person name="Sykes S."/>
            <person name="Wortman J."/>
            <person name="Nusbaum C."/>
            <person name="Birren B."/>
        </authorList>
    </citation>
    <scope>NUCLEOTIDE SEQUENCE [LARGE SCALE GENOMIC DNA]</scope>
    <source>
        <strain evidence="4">A-37</strain>
    </source>
</reference>
<keyword evidence="1" id="KW-0472">Membrane</keyword>
<keyword evidence="2" id="KW-0732">Signal</keyword>
<feature type="signal peptide" evidence="2">
    <location>
        <begin position="1"/>
        <end position="18"/>
    </location>
</feature>
<evidence type="ECO:0000256" key="2">
    <source>
        <dbReference type="SAM" id="SignalP"/>
    </source>
</evidence>
<sequence length="284" mass="31650">MMLGVAILLTGITDRTDAATAYHTTTGRIQATAEHRVVFVDDDDLLRGRGCDHLPCCDTVPRVGLLLRLTVHAGHCQLPVAVVAGAVTAYRDGTVTHRGRTFTLDDHATIARARAVRCGCDGSTTAAVFRTGIGMRMSSVSRRERRWRWSTCCRLHHYGFSCCGSWATTNTTSVRLLMVLVMDVVVLLLQMFIRTEMNTHERAGGRRQCRRGNCLLSIDGRRNGIIIVVQLLRDAVFIVIVFHLAWKVHRFAVRHCTIERGACVCGKGIYIYVQTHTHTYTQIA</sequence>
<name>A0A182LZZ3_9DIPT</name>
<feature type="transmembrane region" description="Helical" evidence="1">
    <location>
        <begin position="174"/>
        <end position="193"/>
    </location>
</feature>
<proteinExistence type="predicted"/>
<feature type="chain" id="PRO_5008127687" description="Secreted protein" evidence="2">
    <location>
        <begin position="19"/>
        <end position="284"/>
    </location>
</feature>
<dbReference type="EnsemblMetazoa" id="ACUA006064-RA">
    <property type="protein sequence ID" value="ACUA006064-PA"/>
    <property type="gene ID" value="ACUA006064"/>
</dbReference>
<evidence type="ECO:0000313" key="3">
    <source>
        <dbReference type="EnsemblMetazoa" id="ACUA006064-PA"/>
    </source>
</evidence>
<protein>
    <recommendedName>
        <fullName evidence="5">Secreted protein</fullName>
    </recommendedName>
</protein>
<keyword evidence="4" id="KW-1185">Reference proteome</keyword>
<keyword evidence="1" id="KW-0812">Transmembrane</keyword>
<organism evidence="3 4">
    <name type="scientific">Anopheles culicifacies</name>
    <dbReference type="NCBI Taxonomy" id="139723"/>
    <lineage>
        <taxon>Eukaryota</taxon>
        <taxon>Metazoa</taxon>
        <taxon>Ecdysozoa</taxon>
        <taxon>Arthropoda</taxon>
        <taxon>Hexapoda</taxon>
        <taxon>Insecta</taxon>
        <taxon>Pterygota</taxon>
        <taxon>Neoptera</taxon>
        <taxon>Endopterygota</taxon>
        <taxon>Diptera</taxon>
        <taxon>Nematocera</taxon>
        <taxon>Culicoidea</taxon>
        <taxon>Culicidae</taxon>
        <taxon>Anophelinae</taxon>
        <taxon>Anopheles</taxon>
        <taxon>culicifacies species complex</taxon>
    </lineage>
</organism>
<accession>A0A182LZZ3</accession>
<evidence type="ECO:0008006" key="5">
    <source>
        <dbReference type="Google" id="ProtNLM"/>
    </source>
</evidence>
<dbReference type="VEuPathDB" id="VectorBase:ACUA006064"/>
<dbReference type="AlphaFoldDB" id="A0A182LZZ3"/>
<feature type="transmembrane region" description="Helical" evidence="1">
    <location>
        <begin position="225"/>
        <end position="246"/>
    </location>
</feature>
<evidence type="ECO:0000313" key="4">
    <source>
        <dbReference type="Proteomes" id="UP000075883"/>
    </source>
</evidence>
<dbReference type="EMBL" id="AXCM01011229">
    <property type="status" value="NOT_ANNOTATED_CDS"/>
    <property type="molecule type" value="Genomic_DNA"/>
</dbReference>
<evidence type="ECO:0000256" key="1">
    <source>
        <dbReference type="SAM" id="Phobius"/>
    </source>
</evidence>